<dbReference type="InterPro" id="IPR051678">
    <property type="entry name" value="AGP_Transferase"/>
</dbReference>
<dbReference type="Pfam" id="PF01636">
    <property type="entry name" value="APH"/>
    <property type="match status" value="1"/>
</dbReference>
<dbReference type="PANTHER" id="PTHR21310:SF15">
    <property type="entry name" value="AMINOGLYCOSIDE PHOSPHOTRANSFERASE DOMAIN-CONTAINING PROTEIN"/>
    <property type="match status" value="1"/>
</dbReference>
<evidence type="ECO:0000313" key="2">
    <source>
        <dbReference type="EMBL" id="KAB7742648.1"/>
    </source>
</evidence>
<comment type="caution">
    <text evidence="2">The sequence shown here is derived from an EMBL/GenBank/DDBJ whole genome shotgun (WGS) entry which is preliminary data.</text>
</comment>
<dbReference type="GO" id="GO:0016740">
    <property type="term" value="F:transferase activity"/>
    <property type="evidence" value="ECO:0007669"/>
    <property type="project" value="UniProtKB-KW"/>
</dbReference>
<name>A0A6N6VLI7_9HYPH</name>
<accession>A0A6N6VLI7</accession>
<evidence type="ECO:0000259" key="1">
    <source>
        <dbReference type="Pfam" id="PF01636"/>
    </source>
</evidence>
<organism evidence="2 3">
    <name type="scientific">Parvibaculum sedimenti</name>
    <dbReference type="NCBI Taxonomy" id="2608632"/>
    <lineage>
        <taxon>Bacteria</taxon>
        <taxon>Pseudomonadati</taxon>
        <taxon>Pseudomonadota</taxon>
        <taxon>Alphaproteobacteria</taxon>
        <taxon>Hyphomicrobiales</taxon>
        <taxon>Parvibaculaceae</taxon>
        <taxon>Parvibaculum</taxon>
    </lineage>
</organism>
<dbReference type="Gene3D" id="3.90.1200.10">
    <property type="match status" value="1"/>
</dbReference>
<proteinExistence type="predicted"/>
<dbReference type="PANTHER" id="PTHR21310">
    <property type="entry name" value="AMINOGLYCOSIDE PHOSPHOTRANSFERASE-RELATED-RELATED"/>
    <property type="match status" value="1"/>
</dbReference>
<dbReference type="InterPro" id="IPR002575">
    <property type="entry name" value="Aminoglycoside_PTrfase"/>
</dbReference>
<dbReference type="EMBL" id="WESC01000001">
    <property type="protein sequence ID" value="KAB7742648.1"/>
    <property type="molecule type" value="Genomic_DNA"/>
</dbReference>
<dbReference type="Proteomes" id="UP000468901">
    <property type="component" value="Unassembled WGS sequence"/>
</dbReference>
<feature type="domain" description="Aminoglycoside phosphotransferase" evidence="1">
    <location>
        <begin position="29"/>
        <end position="267"/>
    </location>
</feature>
<gene>
    <name evidence="2" type="ORF">F2P47_00495</name>
</gene>
<reference evidence="2 3" key="1">
    <citation type="submission" date="2019-09" db="EMBL/GenBank/DDBJ databases">
        <title>Parvibaculum sedimenti sp. nov., isolated from sediment.</title>
        <authorList>
            <person name="Wang Y."/>
        </authorList>
    </citation>
    <scope>NUCLEOTIDE SEQUENCE [LARGE SCALE GENOMIC DNA]</scope>
    <source>
        <strain evidence="2 3">HXT-9</strain>
    </source>
</reference>
<dbReference type="RefSeq" id="WP_152214202.1">
    <property type="nucleotide sequence ID" value="NZ_JBAQYD010000076.1"/>
</dbReference>
<dbReference type="AlphaFoldDB" id="A0A6N6VLI7"/>
<evidence type="ECO:0000313" key="3">
    <source>
        <dbReference type="Proteomes" id="UP000468901"/>
    </source>
</evidence>
<sequence length="307" mass="33268">MFDQSTSDAFQAKIAEKLENLPSPPWRLVSEGLWGSVYDLGDGTVLKLTRRHGGLGTGESKIIREAAALRLLDGFSGPRLRAPKLIGQGLWDDPWGFGSTYSGPPLAGWLRCELMPGRHMEEAGFFGRASGDRDRFGEDLGAAIADFHRLTGSLVPDAAKLGDSLMRSLDEAMTRISAAEQRRKLDALKEAWRRDAPAPVFLHGDLNLSNVLEERRDGLAFIDFAEAGVGAPEADLRHFENAGPLRDAIFRGYAAASGASPNLPRYRLAVAVNAAVSLALGGESGHPREGLRRRQWLDEALAQAGID</sequence>
<keyword evidence="2" id="KW-0808">Transferase</keyword>
<dbReference type="SUPFAM" id="SSF56112">
    <property type="entry name" value="Protein kinase-like (PK-like)"/>
    <property type="match status" value="1"/>
</dbReference>
<dbReference type="InterPro" id="IPR011009">
    <property type="entry name" value="Kinase-like_dom_sf"/>
</dbReference>
<keyword evidence="3" id="KW-1185">Reference proteome</keyword>
<protein>
    <submittedName>
        <fullName evidence="2">Phosphotransferase</fullName>
    </submittedName>
</protein>